<dbReference type="InterPro" id="IPR029510">
    <property type="entry name" value="Ald_DH_CS_GLU"/>
</dbReference>
<dbReference type="AlphaFoldDB" id="A0AAU7Y698"/>
<evidence type="ECO:0000256" key="7">
    <source>
        <dbReference type="PIRSR" id="PIRSR036492-1"/>
    </source>
</evidence>
<dbReference type="PROSITE" id="PS00687">
    <property type="entry name" value="ALDEHYDE_DEHYDR_GLU"/>
    <property type="match status" value="1"/>
</dbReference>
<evidence type="ECO:0000256" key="3">
    <source>
        <dbReference type="ARBA" id="ARBA00023027"/>
    </source>
</evidence>
<dbReference type="GO" id="GO:0006081">
    <property type="term" value="P:aldehyde metabolic process"/>
    <property type="evidence" value="ECO:0007669"/>
    <property type="project" value="InterPro"/>
</dbReference>
<comment type="catalytic activity">
    <reaction evidence="4">
        <text>(E)-coniferaldehyde + NAD(+) + H2O = (E)-ferulate + NADH + 2 H(+)</text>
        <dbReference type="Rhea" id="RHEA:23968"/>
        <dbReference type="ChEBI" id="CHEBI:15377"/>
        <dbReference type="ChEBI" id="CHEBI:15378"/>
        <dbReference type="ChEBI" id="CHEBI:16547"/>
        <dbReference type="ChEBI" id="CHEBI:29749"/>
        <dbReference type="ChEBI" id="CHEBI:57540"/>
        <dbReference type="ChEBI" id="CHEBI:57945"/>
        <dbReference type="EC" id="1.2.1.68"/>
    </reaction>
</comment>
<name>A0AAU7Y698_9PSED</name>
<dbReference type="FunFam" id="3.40.605.10:FF:000004">
    <property type="entry name" value="Aldehyde dehydrogenase"/>
    <property type="match status" value="1"/>
</dbReference>
<keyword evidence="13" id="KW-1185">Reference proteome</keyword>
<feature type="active site" evidence="7 8">
    <location>
        <position position="225"/>
    </location>
</feature>
<dbReference type="RefSeq" id="WP_021218331.1">
    <property type="nucleotide sequence ID" value="NZ_AP023081.1"/>
</dbReference>
<dbReference type="PANTHER" id="PTHR43570:SF20">
    <property type="entry name" value="ALDEHYDE DEHYDROGENASE ALDX-RELATED"/>
    <property type="match status" value="1"/>
</dbReference>
<dbReference type="SUPFAM" id="SSF53720">
    <property type="entry name" value="ALDH-like"/>
    <property type="match status" value="1"/>
</dbReference>
<dbReference type="InterPro" id="IPR012394">
    <property type="entry name" value="Aldehyde_DH_NAD(P)"/>
</dbReference>
<evidence type="ECO:0000256" key="2">
    <source>
        <dbReference type="ARBA" id="ARBA00023002"/>
    </source>
</evidence>
<dbReference type="InterPro" id="IPR016162">
    <property type="entry name" value="Ald_DH_N"/>
</dbReference>
<evidence type="ECO:0000313" key="11">
    <source>
        <dbReference type="EMBL" id="BCD85992.1"/>
    </source>
</evidence>
<evidence type="ECO:0000313" key="12">
    <source>
        <dbReference type="EMBL" id="XBY64547.1"/>
    </source>
</evidence>
<feature type="domain" description="Aldehyde dehydrogenase" evidence="10">
    <location>
        <begin position="16"/>
        <end position="445"/>
    </location>
</feature>
<dbReference type="FunFam" id="3.40.309.10:FF:000003">
    <property type="entry name" value="Aldehyde dehydrogenase"/>
    <property type="match status" value="1"/>
</dbReference>
<evidence type="ECO:0000256" key="5">
    <source>
        <dbReference type="ARBA" id="ARBA00051636"/>
    </source>
</evidence>
<dbReference type="GO" id="GO:0050269">
    <property type="term" value="F:coniferyl-aldehyde dehydrogenase [NAD(P)+] activity"/>
    <property type="evidence" value="ECO:0007669"/>
    <property type="project" value="UniProtKB-EC"/>
</dbReference>
<dbReference type="Gene3D" id="3.40.309.10">
    <property type="entry name" value="Aldehyde Dehydrogenase, Chain A, domain 2"/>
    <property type="match status" value="1"/>
</dbReference>
<dbReference type="InterPro" id="IPR016163">
    <property type="entry name" value="Ald_DH_C"/>
</dbReference>
<organism evidence="12">
    <name type="scientific">Pseudomonas solani</name>
    <dbReference type="NCBI Taxonomy" id="2731552"/>
    <lineage>
        <taxon>Bacteria</taxon>
        <taxon>Pseudomonadati</taxon>
        <taxon>Pseudomonadota</taxon>
        <taxon>Gammaproteobacteria</taxon>
        <taxon>Pseudomonadales</taxon>
        <taxon>Pseudomonadaceae</taxon>
        <taxon>Pseudomonas</taxon>
    </lineage>
</organism>
<dbReference type="PIRSF" id="PIRSF036492">
    <property type="entry name" value="ALDH"/>
    <property type="match status" value="1"/>
</dbReference>
<gene>
    <name evidence="11" type="primary">calB</name>
    <name evidence="12" type="ORF">ABS648_01950</name>
    <name evidence="11" type="ORF">PSm6_23990</name>
</gene>
<dbReference type="Proteomes" id="UP001064896">
    <property type="component" value="Chromosome"/>
</dbReference>
<evidence type="ECO:0000256" key="4">
    <source>
        <dbReference type="ARBA" id="ARBA00051482"/>
    </source>
</evidence>
<dbReference type="PANTHER" id="PTHR43570">
    <property type="entry name" value="ALDEHYDE DEHYDROGENASE"/>
    <property type="match status" value="1"/>
</dbReference>
<comment type="similarity">
    <text evidence="1 6 9">Belongs to the aldehyde dehydrogenase family.</text>
</comment>
<reference evidence="11" key="1">
    <citation type="submission" date="2020-05" db="EMBL/GenBank/DDBJ databases">
        <title>Complete genome sequence of Pseudomonas sp. Sm006.</title>
        <authorList>
            <person name="Takeuchi K."/>
            <person name="Someya N."/>
        </authorList>
    </citation>
    <scope>NUCLEOTIDE SEQUENCE</scope>
    <source>
        <strain evidence="11">Sm006</strain>
    </source>
</reference>
<dbReference type="CDD" id="cd07133">
    <property type="entry name" value="ALDH_CALDH_CalB"/>
    <property type="match status" value="1"/>
</dbReference>
<proteinExistence type="inferred from homology"/>
<keyword evidence="2 6" id="KW-0560">Oxidoreductase</keyword>
<dbReference type="GO" id="GO:0005737">
    <property type="term" value="C:cytoplasm"/>
    <property type="evidence" value="ECO:0007669"/>
    <property type="project" value="TreeGrafter"/>
</dbReference>
<protein>
    <recommendedName>
        <fullName evidence="6">Aldehyde dehydrogenase</fullName>
    </recommendedName>
</protein>
<accession>A0AAU7Y698</accession>
<evidence type="ECO:0000259" key="10">
    <source>
        <dbReference type="Pfam" id="PF00171"/>
    </source>
</evidence>
<dbReference type="InterPro" id="IPR016161">
    <property type="entry name" value="Ald_DH/histidinol_DH"/>
</dbReference>
<evidence type="ECO:0000256" key="8">
    <source>
        <dbReference type="PROSITE-ProRule" id="PRU10007"/>
    </source>
</evidence>
<evidence type="ECO:0000256" key="9">
    <source>
        <dbReference type="RuleBase" id="RU003345"/>
    </source>
</evidence>
<evidence type="ECO:0000313" key="13">
    <source>
        <dbReference type="Proteomes" id="UP001064896"/>
    </source>
</evidence>
<keyword evidence="3" id="KW-0520">NAD</keyword>
<dbReference type="Gene3D" id="3.40.605.10">
    <property type="entry name" value="Aldehyde Dehydrogenase, Chain A, domain 1"/>
    <property type="match status" value="1"/>
</dbReference>
<dbReference type="Pfam" id="PF00171">
    <property type="entry name" value="Aldedh"/>
    <property type="match status" value="1"/>
</dbReference>
<dbReference type="EMBL" id="AP023081">
    <property type="protein sequence ID" value="BCD85992.1"/>
    <property type="molecule type" value="Genomic_DNA"/>
</dbReference>
<dbReference type="EMBL" id="CP158373">
    <property type="protein sequence ID" value="XBY64547.1"/>
    <property type="molecule type" value="Genomic_DNA"/>
</dbReference>
<sequence>MVADVAYLQQAQQQINQLEELFARQRAAYGDNPMPSADQRIQWLKSLRDLIFNEQDALIRAISQDFSNRSADETLLAEIMPSLHGIHYAKNRVRRWMKPSRRSVGMAFQPASAKVIYQPLGVVGVIVPWNYPLFLALGPLVGALAAGNRVMVKMSESTPATSQLFKELMARIFPEDLVAVCLGEADVGVAFSKLPFDHLLFTGATSIGRHVMRAAAENLTPVTLELGGKSPAIVSQDVPLDHAAERIAFGKTMNAGQTCVAPDYVLVPKDRVEGFVEAYRAAVKSFYPQLQNNPDYTAIINERQVQRLNGYLQDAEAKGARLVPLFPEAQGRRLPHTVVLNVKDDMKLMQDEIFGPLLPIVPYERLDQAFAYINQRPRPLALYYFGYDKREQQRVLHETHSGGVCLNDTLLHVAQDDMPFGGVGPSGMGHYHGHEGFLTFSKAKGVFIKQRFNAARMIYPPYGKSIQKLVYKLFVR</sequence>
<comment type="catalytic activity">
    <reaction evidence="5">
        <text>(E)-coniferaldehyde + NADP(+) + H2O = (E)-ferulate + NADPH + 2 H(+)</text>
        <dbReference type="Rhea" id="RHEA:23964"/>
        <dbReference type="ChEBI" id="CHEBI:15377"/>
        <dbReference type="ChEBI" id="CHEBI:15378"/>
        <dbReference type="ChEBI" id="CHEBI:16547"/>
        <dbReference type="ChEBI" id="CHEBI:29749"/>
        <dbReference type="ChEBI" id="CHEBI:57783"/>
        <dbReference type="ChEBI" id="CHEBI:58349"/>
        <dbReference type="EC" id="1.2.1.68"/>
    </reaction>
</comment>
<evidence type="ECO:0000256" key="1">
    <source>
        <dbReference type="ARBA" id="ARBA00009986"/>
    </source>
</evidence>
<evidence type="ECO:0000256" key="6">
    <source>
        <dbReference type="PIRNR" id="PIRNR036492"/>
    </source>
</evidence>
<reference evidence="12" key="2">
    <citation type="submission" date="2023-08" db="EMBL/GenBank/DDBJ databases">
        <title>Increased levels of nutrients transform a symbiont into a lethal pathobiont.</title>
        <authorList>
            <person name="Lachnit T."/>
            <person name="Ulrich L."/>
            <person name="Willmer F.M."/>
            <person name="Hasenbein T."/>
            <person name="Steiner L.X."/>
            <person name="Wolters M."/>
            <person name="Herbst E.M."/>
            <person name="Deines P."/>
        </authorList>
    </citation>
    <scope>NUCLEOTIDE SEQUENCE</scope>
    <source>
        <strain evidence="12">T3</strain>
    </source>
</reference>
<dbReference type="GO" id="GO:0004029">
    <property type="term" value="F:aldehyde dehydrogenase (NAD+) activity"/>
    <property type="evidence" value="ECO:0007669"/>
    <property type="project" value="TreeGrafter"/>
</dbReference>
<feature type="active site" evidence="7">
    <location>
        <position position="259"/>
    </location>
</feature>
<dbReference type="InterPro" id="IPR015590">
    <property type="entry name" value="Aldehyde_DH_dom"/>
</dbReference>